<keyword evidence="2" id="KW-1185">Reference proteome</keyword>
<evidence type="ECO:0008006" key="3">
    <source>
        <dbReference type="Google" id="ProtNLM"/>
    </source>
</evidence>
<sequence>MVKPSNTLQVLRSERHPLVLLASIAMLARVLLLALSLSGAAVDPAVASLGELCTPSGSSHIAKVEGSTHSENPLGVGCDCSFMCPHTSKQASYFSFEPETWKSPSLVVAGSLSLDITLGNARNLRGHNFHIRAPPVS</sequence>
<proteinExistence type="predicted"/>
<organism evidence="1 2">
    <name type="scientific">Pseudovibrio axinellae</name>
    <dbReference type="NCBI Taxonomy" id="989403"/>
    <lineage>
        <taxon>Bacteria</taxon>
        <taxon>Pseudomonadati</taxon>
        <taxon>Pseudomonadota</taxon>
        <taxon>Alphaproteobacteria</taxon>
        <taxon>Hyphomicrobiales</taxon>
        <taxon>Stappiaceae</taxon>
        <taxon>Pseudovibrio</taxon>
    </lineage>
</organism>
<evidence type="ECO:0000313" key="1">
    <source>
        <dbReference type="EMBL" id="KZL18852.1"/>
    </source>
</evidence>
<reference evidence="1 2" key="1">
    <citation type="journal article" date="2016" name="Front. Microbiol.">
        <title>Comparative Genomic Analysis Reveals a Diverse Repertoire of Genes Involved in Prokaryote-Eukaryote Interactions within the Pseudovibrio Genus.</title>
        <authorList>
            <person name="Romano S."/>
            <person name="Fernandez-Guerra A."/>
            <person name="Reen F.J."/>
            <person name="Glockner F.O."/>
            <person name="Crowley S.P."/>
            <person name="O'Sullivan O."/>
            <person name="Cotter P.D."/>
            <person name="Adams C."/>
            <person name="Dobson A.D."/>
            <person name="O'Gara F."/>
        </authorList>
    </citation>
    <scope>NUCLEOTIDE SEQUENCE [LARGE SCALE GENOMIC DNA]</scope>
    <source>
        <strain evidence="1 2">Ad2</strain>
    </source>
</reference>
<dbReference type="STRING" id="989403.SAMN05421798_101673"/>
<dbReference type="PATRIC" id="fig|989403.3.peg.2525"/>
<name>A0A165YHR8_9HYPH</name>
<evidence type="ECO:0000313" key="2">
    <source>
        <dbReference type="Proteomes" id="UP000076577"/>
    </source>
</evidence>
<dbReference type="Proteomes" id="UP000076577">
    <property type="component" value="Unassembled WGS sequence"/>
</dbReference>
<dbReference type="OrthoDB" id="7872763at2"/>
<comment type="caution">
    <text evidence="1">The sequence shown here is derived from an EMBL/GenBank/DDBJ whole genome shotgun (WGS) entry which is preliminary data.</text>
</comment>
<protein>
    <recommendedName>
        <fullName evidence="3">DUF2946 domain-containing protein</fullName>
    </recommendedName>
</protein>
<accession>A0A165YHR8</accession>
<dbReference type="RefSeq" id="WP_068006047.1">
    <property type="nucleotide sequence ID" value="NZ_FOFM01000001.1"/>
</dbReference>
<dbReference type="AlphaFoldDB" id="A0A165YHR8"/>
<dbReference type="EMBL" id="LMCB01000017">
    <property type="protein sequence ID" value="KZL18852.1"/>
    <property type="molecule type" value="Genomic_DNA"/>
</dbReference>
<gene>
    <name evidence="1" type="ORF">PsAD2_02368</name>
</gene>